<dbReference type="EMBL" id="BFAD01000005">
    <property type="protein sequence ID" value="GBE83132.1"/>
    <property type="molecule type" value="Genomic_DNA"/>
</dbReference>
<evidence type="ECO:0000313" key="4">
    <source>
        <dbReference type="Proteomes" id="UP000287166"/>
    </source>
</evidence>
<keyword evidence="1 2" id="KW-0732">Signal</keyword>
<dbReference type="PANTHER" id="PTHR31836:SF28">
    <property type="entry name" value="SRCR DOMAIN-CONTAINING PROTEIN-RELATED"/>
    <property type="match status" value="1"/>
</dbReference>
<reference evidence="3 4" key="1">
    <citation type="journal article" date="2018" name="Sci. Rep.">
        <title>Genome sequence of the cauliflower mushroom Sparassis crispa (Hanabiratake) and its association with beneficial usage.</title>
        <authorList>
            <person name="Kiyama R."/>
            <person name="Furutani Y."/>
            <person name="Kawaguchi K."/>
            <person name="Nakanishi T."/>
        </authorList>
    </citation>
    <scope>NUCLEOTIDE SEQUENCE [LARGE SCALE GENOMIC DNA]</scope>
</reference>
<comment type="caution">
    <text evidence="3">The sequence shown here is derived from an EMBL/GenBank/DDBJ whole genome shotgun (WGS) entry which is preliminary data.</text>
</comment>
<sequence length="137" mass="14674">MPRLATLIFVICVLASAAFSSPVPDNGASLVKRITHTGRGTWFDVGLGACGYTDQNSDHIVAISHDIYGSGGNCNQYMAITNNANGVTVIGRTRDKCMGCNANDIDMSRSLFEALGAALSVGVLDVSWHFENWDYNP</sequence>
<proteinExistence type="predicted"/>
<gene>
    <name evidence="3" type="ORF">SCP_0501790</name>
</gene>
<dbReference type="InterPro" id="IPR051477">
    <property type="entry name" value="Expansin_CellWall"/>
</dbReference>
<dbReference type="Gene3D" id="2.40.40.10">
    <property type="entry name" value="RlpA-like domain"/>
    <property type="match status" value="1"/>
</dbReference>
<dbReference type="Proteomes" id="UP000287166">
    <property type="component" value="Unassembled WGS sequence"/>
</dbReference>
<dbReference type="SUPFAM" id="SSF50685">
    <property type="entry name" value="Barwin-like endoglucanases"/>
    <property type="match status" value="1"/>
</dbReference>
<dbReference type="PANTHER" id="PTHR31836">
    <property type="match status" value="1"/>
</dbReference>
<dbReference type="STRING" id="139825.A0A401GLT5"/>
<keyword evidence="4" id="KW-1185">Reference proteome</keyword>
<dbReference type="AlphaFoldDB" id="A0A401GLT5"/>
<evidence type="ECO:0000256" key="1">
    <source>
        <dbReference type="ARBA" id="ARBA00022729"/>
    </source>
</evidence>
<evidence type="ECO:0008006" key="5">
    <source>
        <dbReference type="Google" id="ProtNLM"/>
    </source>
</evidence>
<accession>A0A401GLT5</accession>
<dbReference type="OrthoDB" id="406505at2759"/>
<name>A0A401GLT5_9APHY</name>
<dbReference type="GeneID" id="38780049"/>
<organism evidence="3 4">
    <name type="scientific">Sparassis crispa</name>
    <dbReference type="NCBI Taxonomy" id="139825"/>
    <lineage>
        <taxon>Eukaryota</taxon>
        <taxon>Fungi</taxon>
        <taxon>Dikarya</taxon>
        <taxon>Basidiomycota</taxon>
        <taxon>Agaricomycotina</taxon>
        <taxon>Agaricomycetes</taxon>
        <taxon>Polyporales</taxon>
        <taxon>Sparassidaceae</taxon>
        <taxon>Sparassis</taxon>
    </lineage>
</organism>
<dbReference type="InParanoid" id="A0A401GLT5"/>
<dbReference type="RefSeq" id="XP_027614045.1">
    <property type="nucleotide sequence ID" value="XM_027758244.1"/>
</dbReference>
<dbReference type="InterPro" id="IPR036908">
    <property type="entry name" value="RlpA-like_sf"/>
</dbReference>
<feature type="signal peptide" evidence="2">
    <location>
        <begin position="1"/>
        <end position="20"/>
    </location>
</feature>
<evidence type="ECO:0000256" key="2">
    <source>
        <dbReference type="SAM" id="SignalP"/>
    </source>
</evidence>
<protein>
    <recommendedName>
        <fullName evidence="5">RlpA-like protein double-psi beta-barrel domain-containing protein</fullName>
    </recommendedName>
</protein>
<dbReference type="CDD" id="cd22191">
    <property type="entry name" value="DPBB_RlpA_EXP_N-like"/>
    <property type="match status" value="1"/>
</dbReference>
<evidence type="ECO:0000313" key="3">
    <source>
        <dbReference type="EMBL" id="GBE83132.1"/>
    </source>
</evidence>
<feature type="chain" id="PRO_5019376410" description="RlpA-like protein double-psi beta-barrel domain-containing protein" evidence="2">
    <location>
        <begin position="21"/>
        <end position="137"/>
    </location>
</feature>